<dbReference type="GO" id="GO:0016787">
    <property type="term" value="F:hydrolase activity"/>
    <property type="evidence" value="ECO:0007669"/>
    <property type="project" value="UniProtKB-KW"/>
</dbReference>
<dbReference type="KEGG" id="nps:KRR39_12975"/>
<accession>A0A975T2W2</accession>
<evidence type="ECO:0000313" key="4">
    <source>
        <dbReference type="Proteomes" id="UP000683575"/>
    </source>
</evidence>
<keyword evidence="4" id="KW-1185">Reference proteome</keyword>
<proteinExistence type="predicted"/>
<dbReference type="Proteomes" id="UP000683575">
    <property type="component" value="Chromosome"/>
</dbReference>
<evidence type="ECO:0000256" key="1">
    <source>
        <dbReference type="ARBA" id="ARBA00022801"/>
    </source>
</evidence>
<reference evidence="3" key="1">
    <citation type="submission" date="2021-06" db="EMBL/GenBank/DDBJ databases">
        <title>Complete genome sequence of Nocardioides sp. G188.</title>
        <authorList>
            <person name="Im W.-T."/>
        </authorList>
    </citation>
    <scope>NUCLEOTIDE SEQUENCE</scope>
    <source>
        <strain evidence="3">G188</strain>
    </source>
</reference>
<dbReference type="InterPro" id="IPR050266">
    <property type="entry name" value="AB_hydrolase_sf"/>
</dbReference>
<keyword evidence="1 3" id="KW-0378">Hydrolase</keyword>
<evidence type="ECO:0000313" key="3">
    <source>
        <dbReference type="EMBL" id="QWZ10562.1"/>
    </source>
</evidence>
<evidence type="ECO:0000259" key="2">
    <source>
        <dbReference type="Pfam" id="PF00561"/>
    </source>
</evidence>
<dbReference type="PANTHER" id="PTHR43798:SF31">
    <property type="entry name" value="AB HYDROLASE SUPERFAMILY PROTEIN YCLE"/>
    <property type="match status" value="1"/>
</dbReference>
<dbReference type="AlphaFoldDB" id="A0A975T2W2"/>
<dbReference type="PANTHER" id="PTHR43798">
    <property type="entry name" value="MONOACYLGLYCEROL LIPASE"/>
    <property type="match status" value="1"/>
</dbReference>
<feature type="domain" description="AB hydrolase-1" evidence="2">
    <location>
        <begin position="9"/>
        <end position="119"/>
    </location>
</feature>
<sequence>MPRRMHQPLARTIAGAGFHVVTLDLLGHGRSDRPLDPKEYSMTAFGEQVLALLDHLGAEEAVIGGTSLGSNVSLEVADVAPDRVRGLLLEMPVLDNALEAGLIAFGPLMFLARFVPVSVSLTRRLSRLVPRGVLPFWAGVALDTLDQQPAPMAATIHGIFFGRIAPSSRRRRLIQAPALVVGHPRDPIHPAADAAMLADEMPNARFVEARSYAEWRVSPARLDAEAVAFVSRCWAVEDAEPDRDSRRAGG</sequence>
<name>A0A975T2W2_9ACTN</name>
<organism evidence="3 4">
    <name type="scientific">Nocardioides panacis</name>
    <dbReference type="NCBI Taxonomy" id="2849501"/>
    <lineage>
        <taxon>Bacteria</taxon>
        <taxon>Bacillati</taxon>
        <taxon>Actinomycetota</taxon>
        <taxon>Actinomycetes</taxon>
        <taxon>Propionibacteriales</taxon>
        <taxon>Nocardioidaceae</taxon>
        <taxon>Nocardioides</taxon>
    </lineage>
</organism>
<dbReference type="GO" id="GO:0016020">
    <property type="term" value="C:membrane"/>
    <property type="evidence" value="ECO:0007669"/>
    <property type="project" value="TreeGrafter"/>
</dbReference>
<dbReference type="InterPro" id="IPR000073">
    <property type="entry name" value="AB_hydrolase_1"/>
</dbReference>
<dbReference type="Pfam" id="PF00561">
    <property type="entry name" value="Abhydrolase_1"/>
    <property type="match status" value="1"/>
</dbReference>
<dbReference type="EMBL" id="CP077062">
    <property type="protein sequence ID" value="QWZ10562.1"/>
    <property type="molecule type" value="Genomic_DNA"/>
</dbReference>
<protein>
    <submittedName>
        <fullName evidence="3">Alpha/beta hydrolase</fullName>
    </submittedName>
</protein>
<gene>
    <name evidence="3" type="ORF">KRR39_12975</name>
</gene>